<dbReference type="InterPro" id="IPR003018">
    <property type="entry name" value="GAF"/>
</dbReference>
<accession>A0A4R7Z7W5</accession>
<dbReference type="AlphaFoldDB" id="A0A4R7Z7W5"/>
<dbReference type="InterPro" id="IPR051330">
    <property type="entry name" value="Phosphatase_reg/MetRdx"/>
</dbReference>
<comment type="similarity">
    <text evidence="1">Belongs to the free Met sulfoxide reductase family.</text>
</comment>
<dbReference type="PANTHER" id="PTHR21021">
    <property type="entry name" value="GAF/PUTATIVE CYTOSKELETAL PROTEIN"/>
    <property type="match status" value="1"/>
</dbReference>
<dbReference type="InterPro" id="IPR000614">
    <property type="entry name" value="FRMsr_CS"/>
</dbReference>
<name>A0A4R7Z7W5_9FIRM</name>
<feature type="domain" description="GAF" evidence="2">
    <location>
        <begin position="37"/>
        <end position="146"/>
    </location>
</feature>
<evidence type="ECO:0000259" key="2">
    <source>
        <dbReference type="Pfam" id="PF13185"/>
    </source>
</evidence>
<dbReference type="Pfam" id="PF13185">
    <property type="entry name" value="GAF_2"/>
    <property type="match status" value="1"/>
</dbReference>
<dbReference type="InterPro" id="IPR029016">
    <property type="entry name" value="GAF-like_dom_sf"/>
</dbReference>
<dbReference type="PROSITE" id="PS01320">
    <property type="entry name" value="UPF0067"/>
    <property type="match status" value="1"/>
</dbReference>
<evidence type="ECO:0000313" key="3">
    <source>
        <dbReference type="EMBL" id="TDW07728.1"/>
    </source>
</evidence>
<organism evidence="3 4">
    <name type="scientific">Halanaerobium saccharolyticum</name>
    <dbReference type="NCBI Taxonomy" id="43595"/>
    <lineage>
        <taxon>Bacteria</taxon>
        <taxon>Bacillati</taxon>
        <taxon>Bacillota</taxon>
        <taxon>Clostridia</taxon>
        <taxon>Halanaerobiales</taxon>
        <taxon>Halanaerobiaceae</taxon>
        <taxon>Halanaerobium</taxon>
    </lineage>
</organism>
<dbReference type="EMBL" id="SODA01000001">
    <property type="protein sequence ID" value="TDW07728.1"/>
    <property type="molecule type" value="Genomic_DNA"/>
</dbReference>
<dbReference type="RefSeq" id="WP_111571113.1">
    <property type="nucleotide sequence ID" value="NZ_QLME01000002.1"/>
</dbReference>
<evidence type="ECO:0000256" key="1">
    <source>
        <dbReference type="ARBA" id="ARBA00038454"/>
    </source>
</evidence>
<sequence length="161" mass="18256">MSKKEERLKEMNQALKALIEPEGDWLANLANSSALLFDLMDDLNWAGFYIWKNDQLVLGPFQGKTACVRIDEDKGVCGTAYSQRKIMLVEDVTEFPGHIACDPDSRSEIVLPVIVGGEVIAVLDIDSPQKARFDELDRKYLKEFVDILVDETNFLPLMEKF</sequence>
<dbReference type="GO" id="GO:0033745">
    <property type="term" value="F:L-methionine-(R)-S-oxide reductase activity"/>
    <property type="evidence" value="ECO:0007669"/>
    <property type="project" value="TreeGrafter"/>
</dbReference>
<proteinExistence type="inferred from homology"/>
<gene>
    <name evidence="3" type="ORF">C8C77_101201</name>
</gene>
<protein>
    <submittedName>
        <fullName evidence="3">GAF domain-containing protein</fullName>
    </submittedName>
</protein>
<comment type="caution">
    <text evidence="3">The sequence shown here is derived from an EMBL/GenBank/DDBJ whole genome shotgun (WGS) entry which is preliminary data.</text>
</comment>
<dbReference type="Gene3D" id="3.30.450.40">
    <property type="match status" value="1"/>
</dbReference>
<dbReference type="SUPFAM" id="SSF55781">
    <property type="entry name" value="GAF domain-like"/>
    <property type="match status" value="1"/>
</dbReference>
<dbReference type="OrthoDB" id="9796252at2"/>
<reference evidence="3 4" key="1">
    <citation type="submission" date="2019-03" db="EMBL/GenBank/DDBJ databases">
        <title>Subsurface microbial communities from deep shales in Ohio and West Virginia, USA.</title>
        <authorList>
            <person name="Wrighton K."/>
        </authorList>
    </citation>
    <scope>NUCLEOTIDE SEQUENCE [LARGE SCALE GENOMIC DNA]</scope>
    <source>
        <strain evidence="3 4">MSL9.2</strain>
    </source>
</reference>
<dbReference type="GO" id="GO:0005829">
    <property type="term" value="C:cytosol"/>
    <property type="evidence" value="ECO:0007669"/>
    <property type="project" value="TreeGrafter"/>
</dbReference>
<dbReference type="FunFam" id="3.30.450.40:FF:000008">
    <property type="entry name" value="GAF domain-containing proteins"/>
    <property type="match status" value="1"/>
</dbReference>
<dbReference type="PANTHER" id="PTHR21021:SF15">
    <property type="entry name" value="FREE METHIONINE-R-SULFOXIDE REDUCTASE"/>
    <property type="match status" value="1"/>
</dbReference>
<evidence type="ECO:0000313" key="4">
    <source>
        <dbReference type="Proteomes" id="UP000294697"/>
    </source>
</evidence>
<dbReference type="Proteomes" id="UP000294697">
    <property type="component" value="Unassembled WGS sequence"/>
</dbReference>